<dbReference type="PANTHER" id="PTHR33931">
    <property type="entry name" value="HOLIN-LIKE PROTEIN CIDA-RELATED"/>
    <property type="match status" value="1"/>
</dbReference>
<name>A0A4R0P563_9HYPH</name>
<dbReference type="Pfam" id="PF03788">
    <property type="entry name" value="LrgA"/>
    <property type="match status" value="1"/>
</dbReference>
<organism evidence="7 8">
    <name type="scientific">Oricola cellulosilytica</name>
    <dbReference type="NCBI Taxonomy" id="1429082"/>
    <lineage>
        <taxon>Bacteria</taxon>
        <taxon>Pseudomonadati</taxon>
        <taxon>Pseudomonadota</taxon>
        <taxon>Alphaproteobacteria</taxon>
        <taxon>Hyphomicrobiales</taxon>
        <taxon>Ahrensiaceae</taxon>
        <taxon>Oricola</taxon>
    </lineage>
</organism>
<accession>A0A4R0P563</accession>
<reference evidence="7 8" key="1">
    <citation type="journal article" date="2015" name="Antonie Van Leeuwenhoek">
        <title>Oricola cellulosilytica gen. nov., sp. nov., a cellulose-degrading bacterium of the family Phyllobacteriaceae isolated from surface seashore water, and emended descriptions of Mesorhizobium loti and Phyllobacterium myrsinacearum.</title>
        <authorList>
            <person name="Hameed A."/>
            <person name="Shahina M."/>
            <person name="Lai W.A."/>
            <person name="Lin S.Y."/>
            <person name="Young L.S."/>
            <person name="Liu Y.C."/>
            <person name="Hsu Y.H."/>
            <person name="Young C.C."/>
        </authorList>
    </citation>
    <scope>NUCLEOTIDE SEQUENCE [LARGE SCALE GENOMIC DNA]</scope>
    <source>
        <strain evidence="7 8">KCTC 52183</strain>
    </source>
</reference>
<evidence type="ECO:0000256" key="4">
    <source>
        <dbReference type="ARBA" id="ARBA00022989"/>
    </source>
</evidence>
<dbReference type="InterPro" id="IPR005538">
    <property type="entry name" value="LrgA/CidA"/>
</dbReference>
<feature type="transmembrane region" description="Helical" evidence="6">
    <location>
        <begin position="84"/>
        <end position="108"/>
    </location>
</feature>
<proteinExistence type="predicted"/>
<feature type="transmembrane region" description="Helical" evidence="6">
    <location>
        <begin position="58"/>
        <end position="78"/>
    </location>
</feature>
<evidence type="ECO:0000256" key="6">
    <source>
        <dbReference type="SAM" id="Phobius"/>
    </source>
</evidence>
<keyword evidence="3 6" id="KW-0812">Transmembrane</keyword>
<evidence type="ECO:0000256" key="5">
    <source>
        <dbReference type="ARBA" id="ARBA00023136"/>
    </source>
</evidence>
<evidence type="ECO:0000313" key="7">
    <source>
        <dbReference type="EMBL" id="TCD10958.1"/>
    </source>
</evidence>
<keyword evidence="2" id="KW-1003">Cell membrane</keyword>
<dbReference type="RefSeq" id="WP_131571716.1">
    <property type="nucleotide sequence ID" value="NZ_JAINFK010000010.1"/>
</dbReference>
<feature type="transmembrane region" description="Helical" evidence="6">
    <location>
        <begin position="27"/>
        <end position="46"/>
    </location>
</feature>
<comment type="caution">
    <text evidence="7">The sequence shown here is derived from an EMBL/GenBank/DDBJ whole genome shotgun (WGS) entry which is preliminary data.</text>
</comment>
<evidence type="ECO:0000313" key="8">
    <source>
        <dbReference type="Proteomes" id="UP000291301"/>
    </source>
</evidence>
<comment type="subcellular location">
    <subcellularLocation>
        <location evidence="1">Cell membrane</location>
        <topology evidence="1">Multi-pass membrane protein</topology>
    </subcellularLocation>
</comment>
<dbReference type="GO" id="GO:0005886">
    <property type="term" value="C:plasma membrane"/>
    <property type="evidence" value="ECO:0007669"/>
    <property type="project" value="UniProtKB-SubCell"/>
</dbReference>
<evidence type="ECO:0000256" key="2">
    <source>
        <dbReference type="ARBA" id="ARBA00022475"/>
    </source>
</evidence>
<evidence type="ECO:0000256" key="3">
    <source>
        <dbReference type="ARBA" id="ARBA00022692"/>
    </source>
</evidence>
<protein>
    <submittedName>
        <fullName evidence="7">CidA/LrgA family protein</fullName>
    </submittedName>
</protein>
<sequence length="120" mass="12162">MLNYLTLIFICQLAGEAFVVAVGLPVPGPVMGMALLFAGLMIHGGIPEDLQKVGGALLANLSLLFVPAGTGIMVHLSLLTGDGIAVSVALVVSTVATIAVTGLLMQFLTARKGSAKSDAE</sequence>
<gene>
    <name evidence="7" type="ORF">E0D97_17555</name>
</gene>
<dbReference type="Proteomes" id="UP000291301">
    <property type="component" value="Unassembled WGS sequence"/>
</dbReference>
<keyword evidence="5 6" id="KW-0472">Membrane</keyword>
<keyword evidence="8" id="KW-1185">Reference proteome</keyword>
<evidence type="ECO:0000256" key="1">
    <source>
        <dbReference type="ARBA" id="ARBA00004651"/>
    </source>
</evidence>
<keyword evidence="4 6" id="KW-1133">Transmembrane helix</keyword>
<dbReference type="PANTHER" id="PTHR33931:SF2">
    <property type="entry name" value="HOLIN-LIKE PROTEIN CIDA"/>
    <property type="match status" value="1"/>
</dbReference>
<dbReference type="AlphaFoldDB" id="A0A4R0P563"/>
<dbReference type="OrthoDB" id="385012at2"/>
<dbReference type="EMBL" id="SJST01000011">
    <property type="protein sequence ID" value="TCD10958.1"/>
    <property type="molecule type" value="Genomic_DNA"/>
</dbReference>